<organism evidence="12 13">
    <name type="scientific">Saxophila tyrrhenica</name>
    <dbReference type="NCBI Taxonomy" id="1690608"/>
    <lineage>
        <taxon>Eukaryota</taxon>
        <taxon>Fungi</taxon>
        <taxon>Dikarya</taxon>
        <taxon>Ascomycota</taxon>
        <taxon>Pezizomycotina</taxon>
        <taxon>Dothideomycetes</taxon>
        <taxon>Dothideomycetidae</taxon>
        <taxon>Mycosphaerellales</taxon>
        <taxon>Extremaceae</taxon>
        <taxon>Saxophila</taxon>
    </lineage>
</organism>
<keyword evidence="4" id="KW-0540">Nuclease</keyword>
<dbReference type="GO" id="GO:0006302">
    <property type="term" value="P:double-strand break repair"/>
    <property type="evidence" value="ECO:0007669"/>
    <property type="project" value="TreeGrafter"/>
</dbReference>
<dbReference type="SUPFAM" id="SSF56219">
    <property type="entry name" value="DNase I-like"/>
    <property type="match status" value="1"/>
</dbReference>
<evidence type="ECO:0000256" key="10">
    <source>
        <dbReference type="ARBA" id="ARBA00023242"/>
    </source>
</evidence>
<dbReference type="EMBL" id="JAVRRT010000030">
    <property type="protein sequence ID" value="KAK5162976.1"/>
    <property type="molecule type" value="Genomic_DNA"/>
</dbReference>
<keyword evidence="13" id="KW-1185">Reference proteome</keyword>
<feature type="domain" description="Endonuclease/exonuclease/phosphatase" evidence="11">
    <location>
        <begin position="68"/>
        <end position="323"/>
    </location>
</feature>
<proteinExistence type="predicted"/>
<dbReference type="AlphaFoldDB" id="A0AAV9NU58"/>
<evidence type="ECO:0000313" key="13">
    <source>
        <dbReference type="Proteomes" id="UP001337655"/>
    </source>
</evidence>
<dbReference type="GO" id="GO:0070260">
    <property type="term" value="F:5'-tyrosyl-DNA phosphodiesterase activity"/>
    <property type="evidence" value="ECO:0007669"/>
    <property type="project" value="TreeGrafter"/>
</dbReference>
<dbReference type="CDD" id="cd09080">
    <property type="entry name" value="TDP2"/>
    <property type="match status" value="1"/>
</dbReference>
<comment type="cofactor">
    <cofactor evidence="1">
        <name>Mn(2+)</name>
        <dbReference type="ChEBI" id="CHEBI:29035"/>
    </cofactor>
</comment>
<evidence type="ECO:0000256" key="9">
    <source>
        <dbReference type="ARBA" id="ARBA00023204"/>
    </source>
</evidence>
<dbReference type="InterPro" id="IPR051547">
    <property type="entry name" value="TDP2-like"/>
</dbReference>
<evidence type="ECO:0000313" key="12">
    <source>
        <dbReference type="EMBL" id="KAK5162976.1"/>
    </source>
</evidence>
<keyword evidence="7" id="KW-0378">Hydrolase</keyword>
<protein>
    <recommendedName>
        <fullName evidence="11">Endonuclease/exonuclease/phosphatase domain-containing protein</fullName>
    </recommendedName>
</protein>
<accession>A0AAV9NU58</accession>
<dbReference type="InterPro" id="IPR036691">
    <property type="entry name" value="Endo/exonu/phosph_ase_sf"/>
</dbReference>
<comment type="subcellular location">
    <subcellularLocation>
        <location evidence="3">Nucleus</location>
        <location evidence="3">PML body</location>
    </subcellularLocation>
</comment>
<keyword evidence="6" id="KW-0227">DNA damage</keyword>
<dbReference type="GO" id="GO:0046872">
    <property type="term" value="F:metal ion binding"/>
    <property type="evidence" value="ECO:0007669"/>
    <property type="project" value="UniProtKB-KW"/>
</dbReference>
<evidence type="ECO:0000256" key="7">
    <source>
        <dbReference type="ARBA" id="ARBA00022801"/>
    </source>
</evidence>
<dbReference type="Proteomes" id="UP001337655">
    <property type="component" value="Unassembled WGS sequence"/>
</dbReference>
<evidence type="ECO:0000256" key="4">
    <source>
        <dbReference type="ARBA" id="ARBA00022722"/>
    </source>
</evidence>
<evidence type="ECO:0000256" key="6">
    <source>
        <dbReference type="ARBA" id="ARBA00022763"/>
    </source>
</evidence>
<dbReference type="PANTHER" id="PTHR15822:SF4">
    <property type="entry name" value="TYROSYL-DNA PHOSPHODIESTERASE 2"/>
    <property type="match status" value="1"/>
</dbReference>
<evidence type="ECO:0000256" key="5">
    <source>
        <dbReference type="ARBA" id="ARBA00022723"/>
    </source>
</evidence>
<keyword evidence="10" id="KW-0539">Nucleus</keyword>
<evidence type="ECO:0000256" key="2">
    <source>
        <dbReference type="ARBA" id="ARBA00001946"/>
    </source>
</evidence>
<dbReference type="GO" id="GO:0005737">
    <property type="term" value="C:cytoplasm"/>
    <property type="evidence" value="ECO:0007669"/>
    <property type="project" value="TreeGrafter"/>
</dbReference>
<dbReference type="RefSeq" id="XP_064653566.1">
    <property type="nucleotide sequence ID" value="XM_064808244.1"/>
</dbReference>
<keyword evidence="5" id="KW-0479">Metal-binding</keyword>
<dbReference type="InterPro" id="IPR005135">
    <property type="entry name" value="Endo/exonuclease/phosphatase"/>
</dbReference>
<dbReference type="Gene3D" id="3.60.10.10">
    <property type="entry name" value="Endonuclease/exonuclease/phosphatase"/>
    <property type="match status" value="1"/>
</dbReference>
<comment type="caution">
    <text evidence="12">The sequence shown here is derived from an EMBL/GenBank/DDBJ whole genome shotgun (WGS) entry which is preliminary data.</text>
</comment>
<dbReference type="GO" id="GO:0004518">
    <property type="term" value="F:nuclease activity"/>
    <property type="evidence" value="ECO:0007669"/>
    <property type="project" value="UniProtKB-KW"/>
</dbReference>
<name>A0AAV9NU58_9PEZI</name>
<evidence type="ECO:0000256" key="1">
    <source>
        <dbReference type="ARBA" id="ARBA00001936"/>
    </source>
</evidence>
<reference evidence="12 13" key="1">
    <citation type="submission" date="2023-08" db="EMBL/GenBank/DDBJ databases">
        <title>Black Yeasts Isolated from many extreme environments.</title>
        <authorList>
            <person name="Coleine C."/>
            <person name="Stajich J.E."/>
            <person name="Selbmann L."/>
        </authorList>
    </citation>
    <scope>NUCLEOTIDE SEQUENCE [LARGE SCALE GENOMIC DNA]</scope>
    <source>
        <strain evidence="12 13">CCFEE 5935</strain>
    </source>
</reference>
<evidence type="ECO:0000256" key="8">
    <source>
        <dbReference type="ARBA" id="ARBA00022842"/>
    </source>
</evidence>
<dbReference type="GeneID" id="89932352"/>
<gene>
    <name evidence="12" type="ORF">LTR77_011031</name>
</gene>
<keyword evidence="9" id="KW-0234">DNA repair</keyword>
<dbReference type="PANTHER" id="PTHR15822">
    <property type="entry name" value="TRAF AND TNF RECEPTOR-ASSOCIATED PROTEIN"/>
    <property type="match status" value="1"/>
</dbReference>
<dbReference type="GO" id="GO:0003697">
    <property type="term" value="F:single-stranded DNA binding"/>
    <property type="evidence" value="ECO:0007669"/>
    <property type="project" value="TreeGrafter"/>
</dbReference>
<evidence type="ECO:0000256" key="3">
    <source>
        <dbReference type="ARBA" id="ARBA00004322"/>
    </source>
</evidence>
<evidence type="ECO:0000259" key="11">
    <source>
        <dbReference type="Pfam" id="PF03372"/>
    </source>
</evidence>
<comment type="cofactor">
    <cofactor evidence="2">
        <name>Mg(2+)</name>
        <dbReference type="ChEBI" id="CHEBI:18420"/>
    </cofactor>
</comment>
<keyword evidence="8" id="KW-0460">Magnesium</keyword>
<dbReference type="Pfam" id="PF03372">
    <property type="entry name" value="Exo_endo_phos"/>
    <property type="match status" value="1"/>
</dbReference>
<sequence length="337" mass="37954">MDELVQRSIQASEAKKRTAVPWEYDKPWKQPCYAYSSSERKWNASGPDNSTSSAHIDNSTTRSITLLSHNIDFMLPFADSRMNAAVRHLETLISALDRSTASVIFLQECVASDLTLLANDTWVQQNFTLTDTGTENWQSGHYGTVTLIDNRLPLASCFRIHFSQTNMQRDGLFVNVLLQQKTVRLCNTHLESLAFEPAMRPPQMKLLAQYMKDAAVDGAAVAGDFNAIQDFDRTLHRENGLKDAYLELGGDEDDAEGGHTWGQQASTTNRERFGTSRMDKVFYCGSLRCSKFERFGAGLEVQDEGERKRIIDLGFEKPWITDHLGVMAVLKVEQTQP</sequence>